<dbReference type="OrthoDB" id="5298944at2"/>
<name>A0A1G7V8C4_9RHOO</name>
<dbReference type="InterPro" id="IPR052021">
    <property type="entry name" value="Type-I_RS_S_subunit"/>
</dbReference>
<dbReference type="GO" id="GO:0003677">
    <property type="term" value="F:DNA binding"/>
    <property type="evidence" value="ECO:0007669"/>
    <property type="project" value="UniProtKB-KW"/>
</dbReference>
<organism evidence="3 4">
    <name type="scientific">Propionivibrio dicarboxylicus</name>
    <dbReference type="NCBI Taxonomy" id="83767"/>
    <lineage>
        <taxon>Bacteria</taxon>
        <taxon>Pseudomonadati</taxon>
        <taxon>Pseudomonadota</taxon>
        <taxon>Betaproteobacteria</taxon>
        <taxon>Rhodocyclales</taxon>
        <taxon>Rhodocyclaceae</taxon>
        <taxon>Propionivibrio</taxon>
    </lineage>
</organism>
<evidence type="ECO:0000256" key="1">
    <source>
        <dbReference type="ARBA" id="ARBA00022747"/>
    </source>
</evidence>
<dbReference type="SUPFAM" id="SSF116734">
    <property type="entry name" value="DNA methylase specificity domain"/>
    <property type="match status" value="2"/>
</dbReference>
<evidence type="ECO:0000313" key="3">
    <source>
        <dbReference type="EMBL" id="SDG56036.1"/>
    </source>
</evidence>
<dbReference type="Gene3D" id="1.10.287.1120">
    <property type="entry name" value="Bipartite methylase S protein"/>
    <property type="match status" value="1"/>
</dbReference>
<dbReference type="AlphaFoldDB" id="A0A1G7V8C4"/>
<reference evidence="3 4" key="1">
    <citation type="submission" date="2016-10" db="EMBL/GenBank/DDBJ databases">
        <authorList>
            <person name="de Groot N.N."/>
        </authorList>
    </citation>
    <scope>NUCLEOTIDE SEQUENCE [LARGE SCALE GENOMIC DNA]</scope>
    <source>
        <strain evidence="3 4">DSM 5885</strain>
    </source>
</reference>
<dbReference type="PANTHER" id="PTHR30408:SF12">
    <property type="entry name" value="TYPE I RESTRICTION ENZYME MJAVIII SPECIFICITY SUBUNIT"/>
    <property type="match status" value="1"/>
</dbReference>
<sequence>MSLPRYQGYKNSGIAWLGDVPSHWEVIRYKELFAERNERSTEGGETLLSVSAYTGVSPRADIIDEGDFLSRAESLEGYKVCYPNDLVMNIMLAWNRGLGFSAYHGIVSPAYSVFSLKRKDNPRFLDYLVREDKTTLQFKAYSSGVIESRLRLYPEVFGALSCSVPPPEEQEAIATFLDRETAKIDALVAEQEKLLTLLAEKRQATISQAVTKGLNPDVPMKDSGVEWLGEVPAHWGHRKKLLDLVTSHRHSFVNGPFGSDLLTSELVSDGVPVIYIRDIKQSGYCRVSEWCVTEEKAAQLQFCNVLPGDVLVAKVGDPPGLAAVYPQNEPNGIITQDVIRLRLDICKADGNYVCWLLNSKYGQTAIDQISVESTRTRVGLGEYKQLRFFIPPLKEQQAISIFLDKEMGRLDALTVEALRAIGLLKERRTALISAAVTGKIDVRHLAN</sequence>
<dbReference type="GO" id="GO:0009307">
    <property type="term" value="P:DNA restriction-modification system"/>
    <property type="evidence" value="ECO:0007669"/>
    <property type="project" value="UniProtKB-KW"/>
</dbReference>
<keyword evidence="1" id="KW-0680">Restriction system</keyword>
<protein>
    <submittedName>
        <fullName evidence="3">Type I restriction enzyme, S subunit</fullName>
    </submittedName>
</protein>
<dbReference type="Gene3D" id="3.90.220.20">
    <property type="entry name" value="DNA methylase specificity domains"/>
    <property type="match status" value="2"/>
</dbReference>
<dbReference type="InterPro" id="IPR044946">
    <property type="entry name" value="Restrct_endonuc_typeI_TRD_sf"/>
</dbReference>
<dbReference type="PANTHER" id="PTHR30408">
    <property type="entry name" value="TYPE-1 RESTRICTION ENZYME ECOKI SPECIFICITY PROTEIN"/>
    <property type="match status" value="1"/>
</dbReference>
<proteinExistence type="predicted"/>
<dbReference type="EMBL" id="FNCY01000001">
    <property type="protein sequence ID" value="SDG56036.1"/>
    <property type="molecule type" value="Genomic_DNA"/>
</dbReference>
<dbReference type="RefSeq" id="WP_091931834.1">
    <property type="nucleotide sequence ID" value="NZ_FNCY01000001.1"/>
</dbReference>
<dbReference type="Proteomes" id="UP000198607">
    <property type="component" value="Unassembled WGS sequence"/>
</dbReference>
<dbReference type="STRING" id="83767.SAMN05660652_00125"/>
<keyword evidence="2" id="KW-0238">DNA-binding</keyword>
<evidence type="ECO:0000256" key="2">
    <source>
        <dbReference type="ARBA" id="ARBA00023125"/>
    </source>
</evidence>
<gene>
    <name evidence="3" type="ORF">SAMN05660652_00125</name>
</gene>
<evidence type="ECO:0000313" key="4">
    <source>
        <dbReference type="Proteomes" id="UP000198607"/>
    </source>
</evidence>
<keyword evidence="4" id="KW-1185">Reference proteome</keyword>
<accession>A0A1G7V8C4</accession>